<evidence type="ECO:0000313" key="3">
    <source>
        <dbReference type="Proteomes" id="UP000051952"/>
    </source>
</evidence>
<keyword evidence="1 2" id="KW-0812">Transmembrane</keyword>
<feature type="transmembrane region" description="Helical" evidence="1">
    <location>
        <begin position="38"/>
        <end position="58"/>
    </location>
</feature>
<dbReference type="OrthoDB" id="269298at2759"/>
<dbReference type="AlphaFoldDB" id="A0A0S4IZQ6"/>
<organism evidence="2 3">
    <name type="scientific">Bodo saltans</name>
    <name type="common">Flagellated protozoan</name>
    <dbReference type="NCBI Taxonomy" id="75058"/>
    <lineage>
        <taxon>Eukaryota</taxon>
        <taxon>Discoba</taxon>
        <taxon>Euglenozoa</taxon>
        <taxon>Kinetoplastea</taxon>
        <taxon>Metakinetoplastina</taxon>
        <taxon>Eubodonida</taxon>
        <taxon>Bodonidae</taxon>
        <taxon>Bodo</taxon>
    </lineage>
</organism>
<proteinExistence type="predicted"/>
<evidence type="ECO:0000313" key="2">
    <source>
        <dbReference type="EMBL" id="CUG25663.1"/>
    </source>
</evidence>
<accession>A0A0S4IZQ6</accession>
<sequence length="183" mass="20907">MSKARTSSGSVERTGKKRDDALLDARIDANKIDYPKQVLYVVGLVTSFLPAYLAHAVYDLPWTNPVNLPLFVIVLAATAFMLAQAYSVMIESEFWKRQRHYAEVKDEDAKQLRKLRLQVALGYTLFFINGAFFVICTLFQVYILRQADARASFILSPSLTSAILWLVAQKNEESRKRRMSNHK</sequence>
<keyword evidence="1" id="KW-1133">Transmembrane helix</keyword>
<dbReference type="Proteomes" id="UP000051952">
    <property type="component" value="Unassembled WGS sequence"/>
</dbReference>
<gene>
    <name evidence="2" type="ORF">BSAL_76475</name>
</gene>
<feature type="transmembrane region" description="Helical" evidence="1">
    <location>
        <begin position="149"/>
        <end position="168"/>
    </location>
</feature>
<dbReference type="OMA" id="YTVMVES"/>
<dbReference type="EMBL" id="CYKH01000719">
    <property type="protein sequence ID" value="CUG25663.1"/>
    <property type="molecule type" value="Genomic_DNA"/>
</dbReference>
<feature type="transmembrane region" description="Helical" evidence="1">
    <location>
        <begin position="70"/>
        <end position="89"/>
    </location>
</feature>
<reference evidence="3" key="1">
    <citation type="submission" date="2015-09" db="EMBL/GenBank/DDBJ databases">
        <authorList>
            <consortium name="Pathogen Informatics"/>
        </authorList>
    </citation>
    <scope>NUCLEOTIDE SEQUENCE [LARGE SCALE GENOMIC DNA]</scope>
    <source>
        <strain evidence="3">Lake Konstanz</strain>
    </source>
</reference>
<protein>
    <submittedName>
        <fullName evidence="2">Transmembrane protein, putative</fullName>
    </submittedName>
</protein>
<name>A0A0S4IZQ6_BODSA</name>
<keyword evidence="1" id="KW-0472">Membrane</keyword>
<evidence type="ECO:0000256" key="1">
    <source>
        <dbReference type="SAM" id="Phobius"/>
    </source>
</evidence>
<keyword evidence="3" id="KW-1185">Reference proteome</keyword>
<feature type="transmembrane region" description="Helical" evidence="1">
    <location>
        <begin position="120"/>
        <end position="143"/>
    </location>
</feature>
<dbReference type="VEuPathDB" id="TriTrypDB:BSAL_76475"/>